<dbReference type="GO" id="GO:0031419">
    <property type="term" value="F:cobalamin binding"/>
    <property type="evidence" value="ECO:0007669"/>
    <property type="project" value="InterPro"/>
</dbReference>
<organism evidence="8 9">
    <name type="scientific">Mycolicibacterium aromaticivorans JS19b1 = JCM 16368</name>
    <dbReference type="NCBI Taxonomy" id="1440774"/>
    <lineage>
        <taxon>Bacteria</taxon>
        <taxon>Bacillati</taxon>
        <taxon>Actinomycetota</taxon>
        <taxon>Actinomycetes</taxon>
        <taxon>Mycobacteriales</taxon>
        <taxon>Mycobacteriaceae</taxon>
        <taxon>Mycolicibacterium</taxon>
    </lineage>
</organism>
<evidence type="ECO:0000313" key="8">
    <source>
        <dbReference type="EMBL" id="KDE98382.1"/>
    </source>
</evidence>
<keyword evidence="3" id="KW-0479">Metal-binding</keyword>
<dbReference type="eggNOG" id="COG1032">
    <property type="taxonomic scope" value="Bacteria"/>
</dbReference>
<dbReference type="OrthoDB" id="5298546at2"/>
<dbReference type="GO" id="GO:0032259">
    <property type="term" value="P:methylation"/>
    <property type="evidence" value="ECO:0007669"/>
    <property type="project" value="UniProtKB-KW"/>
</dbReference>
<dbReference type="Gene3D" id="3.80.30.20">
    <property type="entry name" value="tm_1862 like domain"/>
    <property type="match status" value="1"/>
</dbReference>
<comment type="cofactor">
    <cofactor evidence="1">
        <name>[4Fe-4S] cluster</name>
        <dbReference type="ChEBI" id="CHEBI:49883"/>
    </cofactor>
</comment>
<dbReference type="InterPro" id="IPR051198">
    <property type="entry name" value="BchE-like"/>
</dbReference>
<dbReference type="Pfam" id="PF04055">
    <property type="entry name" value="Radical_SAM"/>
    <property type="match status" value="1"/>
</dbReference>
<dbReference type="EMBL" id="JALN02000001">
    <property type="protein sequence ID" value="KDE98382.1"/>
    <property type="molecule type" value="Genomic_DNA"/>
</dbReference>
<dbReference type="Pfam" id="PF13282">
    <property type="entry name" value="DUF4070"/>
    <property type="match status" value="1"/>
</dbReference>
<keyword evidence="8" id="KW-0489">Methyltransferase</keyword>
<feature type="domain" description="B12-binding" evidence="6">
    <location>
        <begin position="1"/>
        <end position="140"/>
    </location>
</feature>
<gene>
    <name evidence="8" type="ORF">Y900_005375</name>
</gene>
<dbReference type="Proteomes" id="UP000022835">
    <property type="component" value="Unassembled WGS sequence"/>
</dbReference>
<dbReference type="PROSITE" id="PS51332">
    <property type="entry name" value="B12_BINDING"/>
    <property type="match status" value="1"/>
</dbReference>
<dbReference type="InterPro" id="IPR034530">
    <property type="entry name" value="HpnP-like"/>
</dbReference>
<dbReference type="SFLD" id="SFLDG01123">
    <property type="entry name" value="methyltransferase_(Class_B)"/>
    <property type="match status" value="1"/>
</dbReference>
<dbReference type="SFLD" id="SFLDS00029">
    <property type="entry name" value="Radical_SAM"/>
    <property type="match status" value="1"/>
</dbReference>
<proteinExistence type="predicted"/>
<dbReference type="GO" id="GO:0008168">
    <property type="term" value="F:methyltransferase activity"/>
    <property type="evidence" value="ECO:0007669"/>
    <property type="project" value="UniProtKB-KW"/>
</dbReference>
<accession>A0A064CHY4</accession>
<comment type="caution">
    <text evidence="8">The sequence shown here is derived from an EMBL/GenBank/DDBJ whole genome shotgun (WGS) entry which is preliminary data.</text>
</comment>
<dbReference type="InterPro" id="IPR006638">
    <property type="entry name" value="Elp3/MiaA/NifB-like_rSAM"/>
</dbReference>
<dbReference type="Gene3D" id="3.40.50.280">
    <property type="entry name" value="Cobalamin-binding domain"/>
    <property type="match status" value="1"/>
</dbReference>
<dbReference type="SFLD" id="SFLDF00303">
    <property type="entry name" value="hopanoid_C2-methyltransferase"/>
    <property type="match status" value="1"/>
</dbReference>
<dbReference type="InterPro" id="IPR025274">
    <property type="entry name" value="DUF4070"/>
</dbReference>
<keyword evidence="4" id="KW-0408">Iron</keyword>
<dbReference type="STRING" id="1440774.Y900_005375"/>
<evidence type="ECO:0000256" key="5">
    <source>
        <dbReference type="ARBA" id="ARBA00023014"/>
    </source>
</evidence>
<evidence type="ECO:0000259" key="6">
    <source>
        <dbReference type="PROSITE" id="PS51332"/>
    </source>
</evidence>
<evidence type="ECO:0000313" key="9">
    <source>
        <dbReference type="Proteomes" id="UP000022835"/>
    </source>
</evidence>
<dbReference type="PROSITE" id="PS51918">
    <property type="entry name" value="RADICAL_SAM"/>
    <property type="match status" value="1"/>
</dbReference>
<evidence type="ECO:0000256" key="1">
    <source>
        <dbReference type="ARBA" id="ARBA00001966"/>
    </source>
</evidence>
<dbReference type="AlphaFoldDB" id="A0A064CHY4"/>
<evidence type="ECO:0000256" key="4">
    <source>
        <dbReference type="ARBA" id="ARBA00023004"/>
    </source>
</evidence>
<reference evidence="8" key="1">
    <citation type="submission" date="2014-05" db="EMBL/GenBank/DDBJ databases">
        <title>Genome sequence of Mycobacterium aromaticivorans strain JS19b1T (= DSM 45407T).</title>
        <authorList>
            <person name="Kwak Y."/>
            <person name="Park G.-S."/>
            <person name="Li Q.X."/>
            <person name="Lee S.-E."/>
            <person name="Shin J.-H."/>
        </authorList>
    </citation>
    <scope>NUCLEOTIDE SEQUENCE [LARGE SCALE GENOMIC DNA]</scope>
    <source>
        <strain evidence="8">JS19b1</strain>
    </source>
</reference>
<dbReference type="GO" id="GO:0046872">
    <property type="term" value="F:metal ion binding"/>
    <property type="evidence" value="ECO:0007669"/>
    <property type="project" value="UniProtKB-KW"/>
</dbReference>
<keyword evidence="5" id="KW-0411">Iron-sulfur</keyword>
<dbReference type="InterPro" id="IPR058240">
    <property type="entry name" value="rSAM_sf"/>
</dbReference>
<sequence>MANIVLVNPRFEVSYWGLEHALPLLGKKCNVPTACLPLLAALTPPEHHVTLVDENVEEIDFDTLAQADIVGLTGMIVQRRRMLEIINELKARGVFVVVGGPWVSVQEDYFDGLADAIFVGEAETTWPQFLDDWKHGRHQYRYEQAERTDMTTVPVPRYDLLKTKNYVFGSVQFSRGCPFQCEFCDIIVTFGRKPRLKTSAQVIAELEAMRTAGLSIGFIVDDNLIGNKAAVKVLLADVHAWQEREGYPLQFFTEASLNLAEDDELMELMVAANVTVVFIGIESPNEDSLKEAKKYQNVKKGGTIVERVRKVQDAGLEVWCGMIVGFDNDDTRIFKEQADFIGQTDIMHAMVGMLAAIPKTPLHARLKGVGRLDLDDEQTFGTNVIPLNMSRDELRDGYIGLMRDLYNPDFYFDRLENLYLTREFDFGRARNAYLRHHPWRRRRAQLFDAARAFGLFLLLMKNVPDAQLRQVYRRRMWKMLRSRPNPGVMFVSVVKCATHYHHYTMSREMSERRTLVNTF</sequence>
<keyword evidence="2" id="KW-0949">S-adenosyl-L-methionine</keyword>
<dbReference type="SUPFAM" id="SSF102114">
    <property type="entry name" value="Radical SAM enzymes"/>
    <property type="match status" value="1"/>
</dbReference>
<dbReference type="InterPro" id="IPR023404">
    <property type="entry name" value="rSAM_horseshoe"/>
</dbReference>
<dbReference type="SMART" id="SM00729">
    <property type="entry name" value="Elp3"/>
    <property type="match status" value="1"/>
</dbReference>
<dbReference type="Pfam" id="PF02310">
    <property type="entry name" value="B12-binding"/>
    <property type="match status" value="1"/>
</dbReference>
<evidence type="ECO:0000256" key="3">
    <source>
        <dbReference type="ARBA" id="ARBA00022723"/>
    </source>
</evidence>
<dbReference type="SFLD" id="SFLDG01082">
    <property type="entry name" value="B12-binding_domain_containing"/>
    <property type="match status" value="1"/>
</dbReference>
<evidence type="ECO:0000259" key="7">
    <source>
        <dbReference type="PROSITE" id="PS51918"/>
    </source>
</evidence>
<dbReference type="PANTHER" id="PTHR43409">
    <property type="entry name" value="ANAEROBIC MAGNESIUM-PROTOPORPHYRIN IX MONOMETHYL ESTER CYCLASE-RELATED"/>
    <property type="match status" value="1"/>
</dbReference>
<dbReference type="InterPro" id="IPR034466">
    <property type="entry name" value="Methyltransferase_Class_B"/>
</dbReference>
<keyword evidence="8" id="KW-0808">Transferase</keyword>
<name>A0A064CHY4_9MYCO</name>
<dbReference type="InterPro" id="IPR006158">
    <property type="entry name" value="Cobalamin-bd"/>
</dbReference>
<evidence type="ECO:0000256" key="2">
    <source>
        <dbReference type="ARBA" id="ARBA00022691"/>
    </source>
</evidence>
<feature type="domain" description="Radical SAM core" evidence="7">
    <location>
        <begin position="163"/>
        <end position="396"/>
    </location>
</feature>
<dbReference type="PANTHER" id="PTHR43409:SF3">
    <property type="entry name" value="HYPOTHETICAL METHYLTRANSFERASE"/>
    <property type="match status" value="1"/>
</dbReference>
<keyword evidence="9" id="KW-1185">Reference proteome</keyword>
<dbReference type="CDD" id="cd01335">
    <property type="entry name" value="Radical_SAM"/>
    <property type="match status" value="1"/>
</dbReference>
<dbReference type="GO" id="GO:0005829">
    <property type="term" value="C:cytosol"/>
    <property type="evidence" value="ECO:0007669"/>
    <property type="project" value="TreeGrafter"/>
</dbReference>
<dbReference type="InterPro" id="IPR007197">
    <property type="entry name" value="rSAM"/>
</dbReference>
<dbReference type="GO" id="GO:0051539">
    <property type="term" value="F:4 iron, 4 sulfur cluster binding"/>
    <property type="evidence" value="ECO:0007669"/>
    <property type="project" value="UniProtKB-KW"/>
</dbReference>
<protein>
    <submittedName>
        <fullName evidence="8">Methyltransferase</fullName>
    </submittedName>
</protein>